<feature type="coiled-coil region" evidence="1">
    <location>
        <begin position="794"/>
        <end position="831"/>
    </location>
</feature>
<feature type="region of interest" description="Disordered" evidence="2">
    <location>
        <begin position="651"/>
        <end position="725"/>
    </location>
</feature>
<feature type="region of interest" description="Disordered" evidence="2">
    <location>
        <begin position="756"/>
        <end position="775"/>
    </location>
</feature>
<proteinExistence type="predicted"/>
<sequence>MRVEAGWKRAFNATTLKRAILSKKYTNTAADQNEDTPPSSSVGSSRPSSNINSPASVSRRPRLSFEDINVQNLSPAELAIREEIRSSDEFRHRIRLLWSVSNLHPNVVHHYHTKSIHLGSEGTATSGMLEFLLEQKTGLGKSHEVEEISAPVVDLENDDPNKTVVKKPYIQMLHKLNIFMVPPEVGHEEREKFKKEDWERDSWRKSGNGKEVEYDAFEDSWFELADNWVEVLDKAHYVDFIKAIYEGISKWQTTEKEGTRVWKEDDDIFFSAAMFGDQKALDENDPILKTHNMGEGSLDDLPSLFAGKFDFHAITPYSSARILDCILDIYEARIVSMTAVKEKHKMKLLRCLSTHTIAVNEEMKTFQEFIVDWFTMIYSSRAAVLMSEIKAFIVGCFYHDHPRIKIFKYFFSQSTVEGSKPDRTSALNHAMNLIAKVFPNLHLRVEFMNRTETGGSVYVNKTDFMDAFHHSVPHVPMMAASYQQFLFELASMITYKHPDTGAYHLSESHEGRAIYAEDKRKQKIIQQSYKAGMKKVGADGAQRANIISLTEYVSFEDVMGKCLRVWDLEDDYLQVSKVQGALYFLQCWFRKHKRLHRRKTQMESSRKLSGMRVAGQMAQDIESLKKTRVEQRESISRSAFFKLEGEDNLDEEEQGLAVTTPRNVSITPKNSAGLNGSFGWANQSTPHPTPRAGSAPKAKATKSAGIAAQVQSQNESPSKAERDAAVKKGVYQPHFLKKKTSSKKESSFVSLNGSQVAQASPSSDSSPKTNNFFAGISTTDKDMAKRESAVKFQQSQMELEIQRQEDFIMEAEKEASTMLAMEREARQLELERLQKQDIVATELKEKQKKERQKQIALKKRAQKGAVRGKKLSLRVGNDGSISTKQTDLVSFGAGGSSLHFEADFGTAKSAANSNHNKKKNDVYGLMFEAPGLREMPERIGISSSQGKRPPSSSSLFNARNTQQGTTDDGGNWAATNKAPGRPATAGNSNGGRWSKIESESFLAMRPSTTNANKSPRQRRQQQQQLLRKHREDRYNGVSSSSSSSSSQKDRHHHQHHHRKNRHLRKDPKEGVEDPAKTLSMQVTANKLYNPVQMAGYY</sequence>
<evidence type="ECO:0000256" key="1">
    <source>
        <dbReference type="SAM" id="Coils"/>
    </source>
</evidence>
<comment type="caution">
    <text evidence="3">The sequence shown here is derived from an EMBL/GenBank/DDBJ whole genome shotgun (WGS) entry which is preliminary data.</text>
</comment>
<dbReference type="AlphaFoldDB" id="A0A9W7BJE7"/>
<evidence type="ECO:0000313" key="4">
    <source>
        <dbReference type="Proteomes" id="UP001165160"/>
    </source>
</evidence>
<feature type="compositionally biased region" description="Basic and acidic residues" evidence="2">
    <location>
        <begin position="1066"/>
        <end position="1075"/>
    </location>
</feature>
<feature type="region of interest" description="Disordered" evidence="2">
    <location>
        <begin position="1006"/>
        <end position="1078"/>
    </location>
</feature>
<evidence type="ECO:0000256" key="2">
    <source>
        <dbReference type="SAM" id="MobiDB-lite"/>
    </source>
</evidence>
<feature type="compositionally biased region" description="Low complexity" evidence="2">
    <location>
        <begin position="942"/>
        <end position="954"/>
    </location>
</feature>
<reference evidence="4" key="1">
    <citation type="journal article" date="2023" name="Commun. Biol.">
        <title>Genome analysis of Parmales, the sister group of diatoms, reveals the evolutionary specialization of diatoms from phago-mixotrophs to photoautotrophs.</title>
        <authorList>
            <person name="Ban H."/>
            <person name="Sato S."/>
            <person name="Yoshikawa S."/>
            <person name="Yamada K."/>
            <person name="Nakamura Y."/>
            <person name="Ichinomiya M."/>
            <person name="Sato N."/>
            <person name="Blanc-Mathieu R."/>
            <person name="Endo H."/>
            <person name="Kuwata A."/>
            <person name="Ogata H."/>
        </authorList>
    </citation>
    <scope>NUCLEOTIDE SEQUENCE [LARGE SCALE GENOMIC DNA]</scope>
    <source>
        <strain evidence="4">NIES 3699</strain>
    </source>
</reference>
<feature type="compositionally biased region" description="Polar residues" evidence="2">
    <location>
        <begin position="955"/>
        <end position="968"/>
    </location>
</feature>
<feature type="compositionally biased region" description="Basic residues" evidence="2">
    <location>
        <begin position="1049"/>
        <end position="1065"/>
    </location>
</feature>
<protein>
    <submittedName>
        <fullName evidence="3">Uncharacterized protein</fullName>
    </submittedName>
</protein>
<feature type="region of interest" description="Disordered" evidence="2">
    <location>
        <begin position="25"/>
        <end position="58"/>
    </location>
</feature>
<feature type="region of interest" description="Disordered" evidence="2">
    <location>
        <begin position="941"/>
        <end position="993"/>
    </location>
</feature>
<organism evidence="3 4">
    <name type="scientific">Triparma verrucosa</name>
    <dbReference type="NCBI Taxonomy" id="1606542"/>
    <lineage>
        <taxon>Eukaryota</taxon>
        <taxon>Sar</taxon>
        <taxon>Stramenopiles</taxon>
        <taxon>Ochrophyta</taxon>
        <taxon>Bolidophyceae</taxon>
        <taxon>Parmales</taxon>
        <taxon>Triparmaceae</taxon>
        <taxon>Triparma</taxon>
    </lineage>
</organism>
<feature type="compositionally biased region" description="Polar residues" evidence="2">
    <location>
        <begin position="660"/>
        <end position="686"/>
    </location>
</feature>
<dbReference type="Proteomes" id="UP001165160">
    <property type="component" value="Unassembled WGS sequence"/>
</dbReference>
<name>A0A9W7BJE7_9STRA</name>
<evidence type="ECO:0000313" key="3">
    <source>
        <dbReference type="EMBL" id="GMH88747.1"/>
    </source>
</evidence>
<keyword evidence="1" id="KW-0175">Coiled coil</keyword>
<keyword evidence="4" id="KW-1185">Reference proteome</keyword>
<accession>A0A9W7BJE7</accession>
<feature type="compositionally biased region" description="Low complexity" evidence="2">
    <location>
        <begin position="37"/>
        <end position="56"/>
    </location>
</feature>
<gene>
    <name evidence="3" type="ORF">TrVE_jg1004</name>
</gene>
<dbReference type="EMBL" id="BRXX01000085">
    <property type="protein sequence ID" value="GMH88747.1"/>
    <property type="molecule type" value="Genomic_DNA"/>
</dbReference>